<evidence type="ECO:0000313" key="1">
    <source>
        <dbReference type="EMBL" id="MPC57574.1"/>
    </source>
</evidence>
<dbReference type="AlphaFoldDB" id="A0A5B7GM33"/>
<comment type="caution">
    <text evidence="1">The sequence shown here is derived from an EMBL/GenBank/DDBJ whole genome shotgun (WGS) entry which is preliminary data.</text>
</comment>
<dbReference type="Proteomes" id="UP000324222">
    <property type="component" value="Unassembled WGS sequence"/>
</dbReference>
<proteinExistence type="predicted"/>
<gene>
    <name evidence="1" type="ORF">E2C01_051557</name>
</gene>
<keyword evidence="2" id="KW-1185">Reference proteome</keyword>
<evidence type="ECO:0000313" key="2">
    <source>
        <dbReference type="Proteomes" id="UP000324222"/>
    </source>
</evidence>
<sequence length="160" mass="17502">MVVQWNHACFGVQGVSKCTGSNPAHGPSVGTPYTINLFTTMTRFHIHSAYYLSGAVPLKQVKRGSRGESGGLGLHQDIRCDGSGQDTSQELSCGRSKQLKKYEMFRYDDKSSICEEVKGKACSPLSLYMLDSTGKGRETAQGSRPIATLLVVRLYANIYE</sequence>
<reference evidence="1 2" key="1">
    <citation type="submission" date="2019-05" db="EMBL/GenBank/DDBJ databases">
        <title>Another draft genome of Portunus trituberculatus and its Hox gene families provides insights of decapod evolution.</title>
        <authorList>
            <person name="Jeong J.-H."/>
            <person name="Song I."/>
            <person name="Kim S."/>
            <person name="Choi T."/>
            <person name="Kim D."/>
            <person name="Ryu S."/>
            <person name="Kim W."/>
        </authorList>
    </citation>
    <scope>NUCLEOTIDE SEQUENCE [LARGE SCALE GENOMIC DNA]</scope>
    <source>
        <tissue evidence="1">Muscle</tissue>
    </source>
</reference>
<organism evidence="1 2">
    <name type="scientific">Portunus trituberculatus</name>
    <name type="common">Swimming crab</name>
    <name type="synonym">Neptunus trituberculatus</name>
    <dbReference type="NCBI Taxonomy" id="210409"/>
    <lineage>
        <taxon>Eukaryota</taxon>
        <taxon>Metazoa</taxon>
        <taxon>Ecdysozoa</taxon>
        <taxon>Arthropoda</taxon>
        <taxon>Crustacea</taxon>
        <taxon>Multicrustacea</taxon>
        <taxon>Malacostraca</taxon>
        <taxon>Eumalacostraca</taxon>
        <taxon>Eucarida</taxon>
        <taxon>Decapoda</taxon>
        <taxon>Pleocyemata</taxon>
        <taxon>Brachyura</taxon>
        <taxon>Eubrachyura</taxon>
        <taxon>Portunoidea</taxon>
        <taxon>Portunidae</taxon>
        <taxon>Portuninae</taxon>
        <taxon>Portunus</taxon>
    </lineage>
</organism>
<dbReference type="EMBL" id="VSRR010014901">
    <property type="protein sequence ID" value="MPC57574.1"/>
    <property type="molecule type" value="Genomic_DNA"/>
</dbReference>
<accession>A0A5B7GM33</accession>
<name>A0A5B7GM33_PORTR</name>
<protein>
    <submittedName>
        <fullName evidence="1">Uncharacterized protein</fullName>
    </submittedName>
</protein>